<protein>
    <submittedName>
        <fullName evidence="1">Uncharacterized protein</fullName>
    </submittedName>
</protein>
<reference evidence="1 2" key="1">
    <citation type="submission" date="2019-04" db="EMBL/GenBank/DDBJ databases">
        <authorList>
            <person name="de Jong A."/>
        </authorList>
    </citation>
    <scope>NUCLEOTIDE SEQUENCE [LARGE SCALE GENOMIC DNA]</scope>
</reference>
<accession>A0A4Y5MX77</accession>
<dbReference type="EMBL" id="MK779875">
    <property type="protein sequence ID" value="QCW07659.1"/>
    <property type="molecule type" value="Genomic_DNA"/>
</dbReference>
<evidence type="ECO:0000313" key="2">
    <source>
        <dbReference type="Proteomes" id="UP000306022"/>
    </source>
</evidence>
<dbReference type="RefSeq" id="YP_010082151.1">
    <property type="nucleotide sequence ID" value="NC_055027.1"/>
</dbReference>
<dbReference type="Proteomes" id="UP000306022">
    <property type="component" value="Segment"/>
</dbReference>
<name>A0A4Y5MX77_9CAUD</name>
<sequence>MGFIKKEQKQYDSLSNDRLIEKQEIEEAWDKFEKACRTLGEKEIAEFKTKNKKPVLMLITTGSNVSYLVKADARIQTIDNNTYYALRRMSYDNFPPSEPMPLETNPHWYIPTKYRLQEAWMNKDNILLDIADGITTVLLKYEDIEELHFITINSYDDIEELRTLTGDSANNNVILGVYPELQEDIEKWSKE</sequence>
<dbReference type="KEGG" id="vg:65071151"/>
<evidence type="ECO:0000313" key="1">
    <source>
        <dbReference type="EMBL" id="QCW07659.1"/>
    </source>
</evidence>
<proteinExistence type="predicted"/>
<organism evidence="1 2">
    <name type="scientific">Lactococcus phage CHPC971</name>
    <dbReference type="NCBI Taxonomy" id="2575255"/>
    <lineage>
        <taxon>Viruses</taxon>
        <taxon>Duplodnaviria</taxon>
        <taxon>Heunggongvirae</taxon>
        <taxon>Uroviricota</taxon>
        <taxon>Caudoviricetes</taxon>
        <taxon>Fremauxvirus</taxon>
        <taxon>Fremauxvirus CHPC971</taxon>
    </lineage>
</organism>
<keyword evidence="2" id="KW-1185">Reference proteome</keyword>
<dbReference type="GeneID" id="65071151"/>